<keyword evidence="2" id="KW-1185">Reference proteome</keyword>
<dbReference type="Proteomes" id="UP000758603">
    <property type="component" value="Unassembled WGS sequence"/>
</dbReference>
<accession>A0A9P8UDV1</accession>
<organism evidence="1 2">
    <name type="scientific">Truncatella angustata</name>
    <dbReference type="NCBI Taxonomy" id="152316"/>
    <lineage>
        <taxon>Eukaryota</taxon>
        <taxon>Fungi</taxon>
        <taxon>Dikarya</taxon>
        <taxon>Ascomycota</taxon>
        <taxon>Pezizomycotina</taxon>
        <taxon>Sordariomycetes</taxon>
        <taxon>Xylariomycetidae</taxon>
        <taxon>Amphisphaeriales</taxon>
        <taxon>Sporocadaceae</taxon>
        <taxon>Truncatella</taxon>
    </lineage>
</organism>
<protein>
    <submittedName>
        <fullName evidence="1">Uncharacterized protein</fullName>
    </submittedName>
</protein>
<comment type="caution">
    <text evidence="1">The sequence shown here is derived from an EMBL/GenBank/DDBJ whole genome shotgun (WGS) entry which is preliminary data.</text>
</comment>
<dbReference type="AlphaFoldDB" id="A0A9P8UDV1"/>
<evidence type="ECO:0000313" key="1">
    <source>
        <dbReference type="EMBL" id="KAH6648113.1"/>
    </source>
</evidence>
<dbReference type="EMBL" id="JAGPXC010000008">
    <property type="protein sequence ID" value="KAH6648113.1"/>
    <property type="molecule type" value="Genomic_DNA"/>
</dbReference>
<evidence type="ECO:0000313" key="2">
    <source>
        <dbReference type="Proteomes" id="UP000758603"/>
    </source>
</evidence>
<sequence length="249" mass="27398">MGMATGNSIYAAECLLQDPSRLDRSGISQFQGIRRIIGSLGEPGIVFLVPPPSPRRERLDSVQHRVVRHDAFDGQLVNHFEQTSLHLKLTALKIPLVTAQGAIDADIVICEALVRVFDGPRWMADLDIVRGFEDLNLTILPGCTCSGREDWDGLGAQLSETLGEKLRSISRWEELFLCQENLLPDEIGCVRSSGNWFARLAAMSLALSTGCPTSVFPPGSICRDCGTKLLSWRPRSTKLCPVELNLLIV</sequence>
<dbReference type="RefSeq" id="XP_045954625.1">
    <property type="nucleotide sequence ID" value="XM_046108084.1"/>
</dbReference>
<reference evidence="1" key="1">
    <citation type="journal article" date="2021" name="Nat. Commun.">
        <title>Genetic determinants of endophytism in the Arabidopsis root mycobiome.</title>
        <authorList>
            <person name="Mesny F."/>
            <person name="Miyauchi S."/>
            <person name="Thiergart T."/>
            <person name="Pickel B."/>
            <person name="Atanasova L."/>
            <person name="Karlsson M."/>
            <person name="Huettel B."/>
            <person name="Barry K.W."/>
            <person name="Haridas S."/>
            <person name="Chen C."/>
            <person name="Bauer D."/>
            <person name="Andreopoulos W."/>
            <person name="Pangilinan J."/>
            <person name="LaButti K."/>
            <person name="Riley R."/>
            <person name="Lipzen A."/>
            <person name="Clum A."/>
            <person name="Drula E."/>
            <person name="Henrissat B."/>
            <person name="Kohler A."/>
            <person name="Grigoriev I.V."/>
            <person name="Martin F.M."/>
            <person name="Hacquard S."/>
        </authorList>
    </citation>
    <scope>NUCLEOTIDE SEQUENCE</scope>
    <source>
        <strain evidence="1">MPI-SDFR-AT-0073</strain>
    </source>
</reference>
<proteinExistence type="predicted"/>
<dbReference type="OrthoDB" id="5354164at2759"/>
<name>A0A9P8UDV1_9PEZI</name>
<dbReference type="GeneID" id="70136975"/>
<gene>
    <name evidence="1" type="ORF">BKA67DRAFT_662842</name>
</gene>